<dbReference type="InterPro" id="IPR050130">
    <property type="entry name" value="ClpA_ClpB"/>
</dbReference>
<keyword evidence="1 6" id="KW-0677">Repeat</keyword>
<dbReference type="InterPro" id="IPR001270">
    <property type="entry name" value="ClpA/B"/>
</dbReference>
<dbReference type="Proteomes" id="UP000051739">
    <property type="component" value="Unassembled WGS sequence"/>
</dbReference>
<feature type="coiled-coil region" evidence="7">
    <location>
        <begin position="81"/>
        <end position="108"/>
    </location>
</feature>
<evidence type="ECO:0000313" key="10">
    <source>
        <dbReference type="Proteomes" id="UP000051739"/>
    </source>
</evidence>
<keyword evidence="3 9" id="KW-0067">ATP-binding</keyword>
<dbReference type="InterPro" id="IPR004176">
    <property type="entry name" value="Clp_R_N"/>
</dbReference>
<name>A0A0R1VAM1_9LACO</name>
<dbReference type="GO" id="GO:0016887">
    <property type="term" value="F:ATP hydrolysis activity"/>
    <property type="evidence" value="ECO:0007669"/>
    <property type="project" value="InterPro"/>
</dbReference>
<dbReference type="InterPro" id="IPR019489">
    <property type="entry name" value="Clp_ATPase_C"/>
</dbReference>
<evidence type="ECO:0000256" key="7">
    <source>
        <dbReference type="SAM" id="Coils"/>
    </source>
</evidence>
<accession>A0A0R1VAM1</accession>
<dbReference type="PROSITE" id="PS00871">
    <property type="entry name" value="CLPAB_2"/>
    <property type="match status" value="1"/>
</dbReference>
<gene>
    <name evidence="9" type="ORF">FC60_GL000198</name>
</gene>
<dbReference type="GO" id="GO:0034605">
    <property type="term" value="P:cellular response to heat"/>
    <property type="evidence" value="ECO:0007669"/>
    <property type="project" value="TreeGrafter"/>
</dbReference>
<keyword evidence="9" id="KW-0378">Hydrolase</keyword>
<evidence type="ECO:0000256" key="2">
    <source>
        <dbReference type="ARBA" id="ARBA00022741"/>
    </source>
</evidence>
<dbReference type="GO" id="GO:0005524">
    <property type="term" value="F:ATP binding"/>
    <property type="evidence" value="ECO:0007669"/>
    <property type="project" value="UniProtKB-KW"/>
</dbReference>
<dbReference type="InterPro" id="IPR027417">
    <property type="entry name" value="P-loop_NTPase"/>
</dbReference>
<protein>
    <submittedName>
        <fullName evidence="9">ATP-dependent Clp protease ATP-binding subunit</fullName>
    </submittedName>
</protein>
<dbReference type="PROSITE" id="PS51903">
    <property type="entry name" value="CLP_R"/>
    <property type="match status" value="1"/>
</dbReference>
<dbReference type="Gene3D" id="3.40.50.300">
    <property type="entry name" value="P-loop containing nucleotide triphosphate hydrolases"/>
    <property type="match status" value="2"/>
</dbReference>
<sequence>MARQNDRLVDQALNEAHQLAVARQNYQLDIPHLWSVLIQPDYSAADFYQGLGVNLDRLRTIVDQELDKLPRFEQSDSTRYGKTYSQRLKRLLDRAEQYQREFADERLMVEHLILALNQQASNPITIFLRAQLVNEDRLIAALNKSKPLSNNQTDNGPKYLQELQADSDLPVIGRQSELTDLIRVLNRQTKNNALLVGPPGVGKRTIIRDLIKHLDQTKATKIYRLDLGQLVAGTKYRGEFEERFTKLLNNLQDLDEKIILYVDDLPGLTTIGQADGAISAAEMLKPILEAGTIQLVTSMTHAEFRESLDPDPALARHFQRIPIEEPSEREVTEILAVWEDRFAAYHGVSYQGDCIRVAINLSKRYLSERALPDKALDLLDEAGAMQGNDGSKEVTPEDLAYIVERHTGVKVRGVMATERDHLLNLVPMLHAKIIGQNEAVEKVANAIIRSRAGIQNPQRPIGSFLFLGPTGVGKTALAKRLAEVLYGDQNEMIRIDMSEYMEKHAVARLVGPPPGYVGYEEGGQLTEAVRQRMSAVILLDEIEKAHPDVFNLLLQLLDEGRLTDAKGRTIDFKNTILIMTSNLGSTKILESLEENGELVSSTRNSVLEDLKHQFRPEFLNRIDDIILFNPLTSIDAEQIVKLMLAELTERLQNQHVNLEFDPAVVTYLAQVGFDPVFGARPLQRTIVQMIETPLANKIIRQAPDDSSTYYITQDQDRFTINQK</sequence>
<dbReference type="PRINTS" id="PR00300">
    <property type="entry name" value="CLPPROTEASEA"/>
</dbReference>
<keyword evidence="2" id="KW-0547">Nucleotide-binding</keyword>
<dbReference type="Pfam" id="PF10431">
    <property type="entry name" value="ClpB_D2-small"/>
    <property type="match status" value="1"/>
</dbReference>
<evidence type="ECO:0000256" key="4">
    <source>
        <dbReference type="ARBA" id="ARBA00023186"/>
    </source>
</evidence>
<dbReference type="InterPro" id="IPR036628">
    <property type="entry name" value="Clp_N_dom_sf"/>
</dbReference>
<dbReference type="InterPro" id="IPR028299">
    <property type="entry name" value="ClpA/B_CS2"/>
</dbReference>
<evidence type="ECO:0000259" key="8">
    <source>
        <dbReference type="PROSITE" id="PS51903"/>
    </source>
</evidence>
<dbReference type="CDD" id="cd19499">
    <property type="entry name" value="RecA-like_ClpB_Hsp104-like"/>
    <property type="match status" value="1"/>
</dbReference>
<dbReference type="GO" id="GO:0005737">
    <property type="term" value="C:cytoplasm"/>
    <property type="evidence" value="ECO:0007669"/>
    <property type="project" value="TreeGrafter"/>
</dbReference>
<dbReference type="SUPFAM" id="SSF81923">
    <property type="entry name" value="Double Clp-N motif"/>
    <property type="match status" value="1"/>
</dbReference>
<dbReference type="PANTHER" id="PTHR11638">
    <property type="entry name" value="ATP-DEPENDENT CLP PROTEASE"/>
    <property type="match status" value="1"/>
</dbReference>
<dbReference type="Pfam" id="PF00004">
    <property type="entry name" value="AAA"/>
    <property type="match status" value="1"/>
</dbReference>
<proteinExistence type="predicted"/>
<dbReference type="InterPro" id="IPR003593">
    <property type="entry name" value="AAA+_ATPase"/>
</dbReference>
<dbReference type="GO" id="GO:0008233">
    <property type="term" value="F:peptidase activity"/>
    <property type="evidence" value="ECO:0007669"/>
    <property type="project" value="UniProtKB-KW"/>
</dbReference>
<dbReference type="Gene3D" id="1.10.8.60">
    <property type="match status" value="2"/>
</dbReference>
<keyword evidence="7" id="KW-0175">Coiled coil</keyword>
<dbReference type="RefSeq" id="WP_056937287.1">
    <property type="nucleotide sequence ID" value="NZ_AZFN01000010.1"/>
</dbReference>
<dbReference type="InterPro" id="IPR041546">
    <property type="entry name" value="ClpA/ClpB_AAA_lid"/>
</dbReference>
<dbReference type="AlphaFoldDB" id="A0A0R1VAM1"/>
<dbReference type="GO" id="GO:0006508">
    <property type="term" value="P:proteolysis"/>
    <property type="evidence" value="ECO:0007669"/>
    <property type="project" value="UniProtKB-KW"/>
</dbReference>
<evidence type="ECO:0000313" key="9">
    <source>
        <dbReference type="EMBL" id="KRM02538.1"/>
    </source>
</evidence>
<dbReference type="SMART" id="SM00382">
    <property type="entry name" value="AAA"/>
    <property type="match status" value="2"/>
</dbReference>
<keyword evidence="9" id="KW-0645">Protease</keyword>
<dbReference type="Pfam" id="PF02861">
    <property type="entry name" value="Clp_N"/>
    <property type="match status" value="1"/>
</dbReference>
<dbReference type="SUPFAM" id="SSF52540">
    <property type="entry name" value="P-loop containing nucleoside triphosphate hydrolases"/>
    <property type="match status" value="2"/>
</dbReference>
<dbReference type="Gene3D" id="1.10.1780.10">
    <property type="entry name" value="Clp, N-terminal domain"/>
    <property type="match status" value="1"/>
</dbReference>
<reference evidence="9 10" key="1">
    <citation type="journal article" date="2015" name="Genome Announc.">
        <title>Expanding the biotechnology potential of lactobacilli through comparative genomics of 213 strains and associated genera.</title>
        <authorList>
            <person name="Sun Z."/>
            <person name="Harris H.M."/>
            <person name="McCann A."/>
            <person name="Guo C."/>
            <person name="Argimon S."/>
            <person name="Zhang W."/>
            <person name="Yang X."/>
            <person name="Jeffery I.B."/>
            <person name="Cooney J.C."/>
            <person name="Kagawa T.F."/>
            <person name="Liu W."/>
            <person name="Song Y."/>
            <person name="Salvetti E."/>
            <person name="Wrobel A."/>
            <person name="Rasinkangas P."/>
            <person name="Parkhill J."/>
            <person name="Rea M.C."/>
            <person name="O'Sullivan O."/>
            <person name="Ritari J."/>
            <person name="Douillard F.P."/>
            <person name="Paul Ross R."/>
            <person name="Yang R."/>
            <person name="Briner A.E."/>
            <person name="Felis G.E."/>
            <person name="de Vos W.M."/>
            <person name="Barrangou R."/>
            <person name="Klaenhammer T.R."/>
            <person name="Caufield P.W."/>
            <person name="Cui Y."/>
            <person name="Zhang H."/>
            <person name="O'Toole P.W."/>
        </authorList>
    </citation>
    <scope>NUCLEOTIDE SEQUENCE [LARGE SCALE GENOMIC DNA]</scope>
    <source>
        <strain evidence="9 10">DSM 16045</strain>
    </source>
</reference>
<comment type="function">
    <text evidence="5">Part of a stress-induced multi-chaperone system, it is involved in the recovery of the cell from heat-induced damage, in cooperation with DnaK, DnaJ and GrpE. Acts before DnaK, in the processing of protein aggregates. Protein binding stimulates the ATPase activity; ATP hydrolysis unfolds the denatured protein aggregates, which probably helps expose new hydrophobic binding sites on the surface of ClpB-bound aggregates, contributing to the solubilization and refolding of denatured protein aggregates by DnaK.</text>
</comment>
<keyword evidence="4" id="KW-0143">Chaperone</keyword>
<feature type="domain" description="Clp R" evidence="8">
    <location>
        <begin position="2"/>
        <end position="150"/>
    </location>
</feature>
<dbReference type="PATRIC" id="fig|1423749.3.peg.198"/>
<dbReference type="PANTHER" id="PTHR11638:SF18">
    <property type="entry name" value="HEAT SHOCK PROTEIN 104"/>
    <property type="match status" value="1"/>
</dbReference>
<dbReference type="CDD" id="cd00009">
    <property type="entry name" value="AAA"/>
    <property type="match status" value="1"/>
</dbReference>
<evidence type="ECO:0000256" key="3">
    <source>
        <dbReference type="ARBA" id="ARBA00022840"/>
    </source>
</evidence>
<organism evidence="9 10">
    <name type="scientific">Limosilactobacillus gastricus DSM 16045</name>
    <dbReference type="NCBI Taxonomy" id="1423749"/>
    <lineage>
        <taxon>Bacteria</taxon>
        <taxon>Bacillati</taxon>
        <taxon>Bacillota</taxon>
        <taxon>Bacilli</taxon>
        <taxon>Lactobacillales</taxon>
        <taxon>Lactobacillaceae</taxon>
        <taxon>Limosilactobacillus</taxon>
    </lineage>
</organism>
<dbReference type="SMART" id="SM01086">
    <property type="entry name" value="ClpB_D2-small"/>
    <property type="match status" value="1"/>
</dbReference>
<evidence type="ECO:0000256" key="6">
    <source>
        <dbReference type="PROSITE-ProRule" id="PRU01251"/>
    </source>
</evidence>
<dbReference type="Pfam" id="PF07724">
    <property type="entry name" value="AAA_2"/>
    <property type="match status" value="1"/>
</dbReference>
<dbReference type="InterPro" id="IPR003959">
    <property type="entry name" value="ATPase_AAA_core"/>
</dbReference>
<comment type="caution">
    <text evidence="9">The sequence shown here is derived from an EMBL/GenBank/DDBJ whole genome shotgun (WGS) entry which is preliminary data.</text>
</comment>
<dbReference type="Pfam" id="PF17871">
    <property type="entry name" value="AAA_lid_9"/>
    <property type="match status" value="1"/>
</dbReference>
<evidence type="ECO:0000256" key="5">
    <source>
        <dbReference type="ARBA" id="ARBA00025613"/>
    </source>
</evidence>
<dbReference type="FunFam" id="3.40.50.300:FF:000025">
    <property type="entry name" value="ATP-dependent Clp protease subunit"/>
    <property type="match status" value="1"/>
</dbReference>
<dbReference type="EMBL" id="AZFN01000010">
    <property type="protein sequence ID" value="KRM02538.1"/>
    <property type="molecule type" value="Genomic_DNA"/>
</dbReference>
<evidence type="ECO:0000256" key="1">
    <source>
        <dbReference type="ARBA" id="ARBA00022737"/>
    </source>
</evidence>
<keyword evidence="10" id="KW-1185">Reference proteome</keyword>